<sequence length="392" mass="42675">MKKTILILLIFFALTSTSYSLDNNNNTYSQEDILNEQINSIDFQSIDKILDEIDVNGKRELSNINVKKMLIDIIKGEGNYSVKAGIEYSFKVLFREIISNSHILAQIIILSIICTLLSNLSSAFESDSVAQLAYMVCYLLIITLAIKNFSNAISIGNKSIDNMLSFMQALFPILITFIVSTGSITTATLFQPIIYSSISIVSTFMQTIIMPLIFFTAILSMVNNLSSKIHINKLSSLLREGTLVAMGFILTLFSGVIAIKGVTSAASDGLTLRTARFAVESFVPVVGGFISDAFDTIIGCSVLLKNAVGIIGIIVLLIIVSMPLLKILSLIFLYKISAAIIEPITDSKLVNCLNEISKAMVLVFAVVASVAIMFFLAVTIIIGTGNLTLILK</sequence>
<keyword evidence="1" id="KW-1133">Transmembrane helix</keyword>
<feature type="transmembrane region" description="Helical" evidence="1">
    <location>
        <begin position="359"/>
        <end position="382"/>
    </location>
</feature>
<reference evidence="3 4" key="1">
    <citation type="submission" date="2017-06" db="EMBL/GenBank/DDBJ databases">
        <title>Draft genome sequence of anaerobic fermentative bacterium Anaeromicrobium sediminis DY2726D isolated from West Pacific Ocean sediments.</title>
        <authorList>
            <person name="Zeng X."/>
        </authorList>
    </citation>
    <scope>NUCLEOTIDE SEQUENCE [LARGE SCALE GENOMIC DNA]</scope>
    <source>
        <strain evidence="3 4">DY2726D</strain>
    </source>
</reference>
<evidence type="ECO:0000256" key="1">
    <source>
        <dbReference type="SAM" id="Phobius"/>
    </source>
</evidence>
<gene>
    <name evidence="3" type="primary">spoIIIAE</name>
    <name evidence="3" type="ORF">CCE28_00570</name>
</gene>
<organism evidence="3 4">
    <name type="scientific">Anaeromicrobium sediminis</name>
    <dbReference type="NCBI Taxonomy" id="1478221"/>
    <lineage>
        <taxon>Bacteria</taxon>
        <taxon>Bacillati</taxon>
        <taxon>Bacillota</taxon>
        <taxon>Clostridia</taxon>
        <taxon>Peptostreptococcales</taxon>
        <taxon>Thermotaleaceae</taxon>
        <taxon>Anaeromicrobium</taxon>
    </lineage>
</organism>
<feature type="transmembrane region" description="Helical" evidence="1">
    <location>
        <begin position="132"/>
        <end position="149"/>
    </location>
</feature>
<dbReference type="EMBL" id="NIBG01000001">
    <property type="protein sequence ID" value="PAB60960.1"/>
    <property type="molecule type" value="Genomic_DNA"/>
</dbReference>
<dbReference type="AlphaFoldDB" id="A0A267MQF9"/>
<comment type="caution">
    <text evidence="3">The sequence shown here is derived from an EMBL/GenBank/DDBJ whole genome shotgun (WGS) entry which is preliminary data.</text>
</comment>
<name>A0A267MQF9_9FIRM</name>
<feature type="transmembrane region" description="Helical" evidence="1">
    <location>
        <begin position="242"/>
        <end position="262"/>
    </location>
</feature>
<accession>A0A267MQF9</accession>
<keyword evidence="1" id="KW-0472">Membrane</keyword>
<feature type="transmembrane region" description="Helical" evidence="1">
    <location>
        <begin position="169"/>
        <end position="190"/>
    </location>
</feature>
<evidence type="ECO:0000313" key="3">
    <source>
        <dbReference type="EMBL" id="PAB60960.1"/>
    </source>
</evidence>
<keyword evidence="4" id="KW-1185">Reference proteome</keyword>
<proteinExistence type="predicted"/>
<dbReference type="NCBIfam" id="TIGR02829">
    <property type="entry name" value="spore_III_AE"/>
    <property type="match status" value="1"/>
</dbReference>
<dbReference type="OrthoDB" id="1706761at2"/>
<feature type="transmembrane region" description="Helical" evidence="1">
    <location>
        <begin position="103"/>
        <end position="120"/>
    </location>
</feature>
<keyword evidence="2" id="KW-0732">Signal</keyword>
<feature type="chain" id="PRO_5038477896" evidence="2">
    <location>
        <begin position="22"/>
        <end position="392"/>
    </location>
</feature>
<keyword evidence="1" id="KW-0812">Transmembrane</keyword>
<protein>
    <submittedName>
        <fullName evidence="3">Stage III sporulation protein AE</fullName>
    </submittedName>
</protein>
<dbReference type="RefSeq" id="WP_095129912.1">
    <property type="nucleotide sequence ID" value="NZ_NIBG01000001.1"/>
</dbReference>
<evidence type="ECO:0000313" key="4">
    <source>
        <dbReference type="Proteomes" id="UP000216024"/>
    </source>
</evidence>
<feature type="transmembrane region" description="Helical" evidence="1">
    <location>
        <begin position="310"/>
        <end position="334"/>
    </location>
</feature>
<dbReference type="InterPro" id="IPR014194">
    <property type="entry name" value="Spore_III_AE"/>
</dbReference>
<dbReference type="Pfam" id="PF09546">
    <property type="entry name" value="Spore_III_AE"/>
    <property type="match status" value="1"/>
</dbReference>
<evidence type="ECO:0000256" key="2">
    <source>
        <dbReference type="SAM" id="SignalP"/>
    </source>
</evidence>
<feature type="transmembrane region" description="Helical" evidence="1">
    <location>
        <begin position="197"/>
        <end position="222"/>
    </location>
</feature>
<feature type="signal peptide" evidence="2">
    <location>
        <begin position="1"/>
        <end position="21"/>
    </location>
</feature>
<dbReference type="Proteomes" id="UP000216024">
    <property type="component" value="Unassembled WGS sequence"/>
</dbReference>